<dbReference type="InterPro" id="IPR052394">
    <property type="entry name" value="LRR-containing"/>
</dbReference>
<keyword evidence="1" id="KW-0106">Calcium</keyword>
<dbReference type="SUPFAM" id="SSF47473">
    <property type="entry name" value="EF-hand"/>
    <property type="match status" value="1"/>
</dbReference>
<dbReference type="PANTHER" id="PTHR24114:SF2">
    <property type="entry name" value="F-BOX DOMAIN-CONTAINING PROTEIN-RELATED"/>
    <property type="match status" value="1"/>
</dbReference>
<dbReference type="Gene3D" id="3.80.10.10">
    <property type="entry name" value="Ribonuclease Inhibitor"/>
    <property type="match status" value="2"/>
</dbReference>
<protein>
    <recommendedName>
        <fullName evidence="3">EF-hand domain-containing protein</fullName>
    </recommendedName>
</protein>
<dbReference type="SUPFAM" id="SSF52047">
    <property type="entry name" value="RNI-like"/>
    <property type="match status" value="1"/>
</dbReference>
<evidence type="ECO:0000256" key="2">
    <source>
        <dbReference type="SAM" id="MobiDB-lite"/>
    </source>
</evidence>
<dbReference type="SMART" id="SM00054">
    <property type="entry name" value="EFh"/>
    <property type="match status" value="2"/>
</dbReference>
<feature type="region of interest" description="Disordered" evidence="2">
    <location>
        <begin position="18"/>
        <end position="44"/>
    </location>
</feature>
<dbReference type="InterPro" id="IPR002048">
    <property type="entry name" value="EF_hand_dom"/>
</dbReference>
<dbReference type="SMART" id="SM00368">
    <property type="entry name" value="LRR_RI"/>
    <property type="match status" value="7"/>
</dbReference>
<dbReference type="AlphaFoldDB" id="A0A8B6CMS8"/>
<evidence type="ECO:0000259" key="3">
    <source>
        <dbReference type="PROSITE" id="PS50222"/>
    </source>
</evidence>
<dbReference type="InterPro" id="IPR018247">
    <property type="entry name" value="EF_Hand_1_Ca_BS"/>
</dbReference>
<accession>A0A8B6CMS8</accession>
<proteinExistence type="predicted"/>
<dbReference type="InterPro" id="IPR001611">
    <property type="entry name" value="Leu-rich_rpt"/>
</dbReference>
<dbReference type="EMBL" id="UYJE01001984">
    <property type="protein sequence ID" value="VDI06892.1"/>
    <property type="molecule type" value="Genomic_DNA"/>
</dbReference>
<name>A0A8B6CMS8_MYTGA</name>
<evidence type="ECO:0000313" key="5">
    <source>
        <dbReference type="Proteomes" id="UP000596742"/>
    </source>
</evidence>
<dbReference type="PROSITE" id="PS50222">
    <property type="entry name" value="EF_HAND_2"/>
    <property type="match status" value="2"/>
</dbReference>
<organism evidence="4 5">
    <name type="scientific">Mytilus galloprovincialis</name>
    <name type="common">Mediterranean mussel</name>
    <dbReference type="NCBI Taxonomy" id="29158"/>
    <lineage>
        <taxon>Eukaryota</taxon>
        <taxon>Metazoa</taxon>
        <taxon>Spiralia</taxon>
        <taxon>Lophotrochozoa</taxon>
        <taxon>Mollusca</taxon>
        <taxon>Bivalvia</taxon>
        <taxon>Autobranchia</taxon>
        <taxon>Pteriomorphia</taxon>
        <taxon>Mytilida</taxon>
        <taxon>Mytiloidea</taxon>
        <taxon>Mytilidae</taxon>
        <taxon>Mytilinae</taxon>
        <taxon>Mytilus</taxon>
    </lineage>
</organism>
<reference evidence="4" key="1">
    <citation type="submission" date="2018-11" db="EMBL/GenBank/DDBJ databases">
        <authorList>
            <person name="Alioto T."/>
            <person name="Alioto T."/>
        </authorList>
    </citation>
    <scope>NUCLEOTIDE SEQUENCE</scope>
</reference>
<dbReference type="Gene3D" id="1.10.238.10">
    <property type="entry name" value="EF-hand"/>
    <property type="match status" value="1"/>
</dbReference>
<dbReference type="Pfam" id="PF13516">
    <property type="entry name" value="LRR_6"/>
    <property type="match status" value="5"/>
</dbReference>
<dbReference type="OrthoDB" id="120976at2759"/>
<feature type="domain" description="EF-hand" evidence="3">
    <location>
        <begin position="443"/>
        <end position="478"/>
    </location>
</feature>
<dbReference type="InterPro" id="IPR032675">
    <property type="entry name" value="LRR_dom_sf"/>
</dbReference>
<sequence>MQNFLESFTLKTLSRPTTTTQDVDLDLSDDSDSDEKKPIEDDQETLLDLSVKYPDYDNTGSKTYEKACRKFDVVPSSKITRKMDSDKDTTLDLKHYGLDSKGTMAVAMAMVVNTTLTKLNLKGNNIGESGMLYLQVMMSENCTITSLDISENNLKSFGAKSIGMMLHDNKFLRELNIGGNGFTDLDAPFLTKKIEEHMALHYLNLSHNLFGDLSGNSFEHMIAENASLEELDLSWNQFRIIGAKKIANGLKENDHLKIVNASWNGYDDDGAAAFGDVLANNKYLIELDISCCRIGPEGFGKVMKGLKSNDALEVLKIGKNNIPDSAVETAVDLLLTLDPSTFKLECLDLSDVMLTGKSQERLAELKEPFPELDIIHGYTDSYGKRRMVGFGDMGQEALLCLKEYLEECNMTVTELFSRFDEDGSNSVDYDEFRQGIRDEGIPLSSEQVDHLIKYIDIDGDGDIDFSELVLKIKEITKKRAEEVAQRDAESAKRRR</sequence>
<dbReference type="Proteomes" id="UP000596742">
    <property type="component" value="Unassembled WGS sequence"/>
</dbReference>
<comment type="caution">
    <text evidence="4">The sequence shown here is derived from an EMBL/GenBank/DDBJ whole genome shotgun (WGS) entry which is preliminary data.</text>
</comment>
<dbReference type="PANTHER" id="PTHR24114">
    <property type="entry name" value="LEUCINE RICH REPEAT FAMILY PROTEIN"/>
    <property type="match status" value="1"/>
</dbReference>
<dbReference type="Pfam" id="PF13499">
    <property type="entry name" value="EF-hand_7"/>
    <property type="match status" value="1"/>
</dbReference>
<dbReference type="InterPro" id="IPR011992">
    <property type="entry name" value="EF-hand-dom_pair"/>
</dbReference>
<evidence type="ECO:0000313" key="4">
    <source>
        <dbReference type="EMBL" id="VDI06892.1"/>
    </source>
</evidence>
<evidence type="ECO:0000256" key="1">
    <source>
        <dbReference type="ARBA" id="ARBA00022837"/>
    </source>
</evidence>
<feature type="compositionally biased region" description="Acidic residues" evidence="2">
    <location>
        <begin position="23"/>
        <end position="33"/>
    </location>
</feature>
<gene>
    <name evidence="4" type="ORF">MGAL_10B079519</name>
</gene>
<dbReference type="GO" id="GO:0005509">
    <property type="term" value="F:calcium ion binding"/>
    <property type="evidence" value="ECO:0007669"/>
    <property type="project" value="InterPro"/>
</dbReference>
<dbReference type="PROSITE" id="PS00018">
    <property type="entry name" value="EF_HAND_1"/>
    <property type="match status" value="2"/>
</dbReference>
<keyword evidence="5" id="KW-1185">Reference proteome</keyword>
<feature type="domain" description="EF-hand" evidence="3">
    <location>
        <begin position="407"/>
        <end position="442"/>
    </location>
</feature>